<evidence type="ECO:0000313" key="1">
    <source>
        <dbReference type="EMBL" id="OJZ88819.1"/>
    </source>
</evidence>
<reference evidence="2" key="1">
    <citation type="journal article" date="2017" name="Genome Biol.">
        <title>Comparative genomics reveals high biological diversity and specific adaptations in the industrially and medically important fungal genus Aspergillus.</title>
        <authorList>
            <person name="de Vries R.P."/>
            <person name="Riley R."/>
            <person name="Wiebenga A."/>
            <person name="Aguilar-Osorio G."/>
            <person name="Amillis S."/>
            <person name="Uchima C.A."/>
            <person name="Anderluh G."/>
            <person name="Asadollahi M."/>
            <person name="Askin M."/>
            <person name="Barry K."/>
            <person name="Battaglia E."/>
            <person name="Bayram O."/>
            <person name="Benocci T."/>
            <person name="Braus-Stromeyer S.A."/>
            <person name="Caldana C."/>
            <person name="Canovas D."/>
            <person name="Cerqueira G.C."/>
            <person name="Chen F."/>
            <person name="Chen W."/>
            <person name="Choi C."/>
            <person name="Clum A."/>
            <person name="Dos Santos R.A."/>
            <person name="Damasio A.R."/>
            <person name="Diallinas G."/>
            <person name="Emri T."/>
            <person name="Fekete E."/>
            <person name="Flipphi M."/>
            <person name="Freyberg S."/>
            <person name="Gallo A."/>
            <person name="Gournas C."/>
            <person name="Habgood R."/>
            <person name="Hainaut M."/>
            <person name="Harispe M.L."/>
            <person name="Henrissat B."/>
            <person name="Hilden K.S."/>
            <person name="Hope R."/>
            <person name="Hossain A."/>
            <person name="Karabika E."/>
            <person name="Karaffa L."/>
            <person name="Karanyi Z."/>
            <person name="Krasevec N."/>
            <person name="Kuo A."/>
            <person name="Kusch H."/>
            <person name="LaButti K."/>
            <person name="Lagendijk E.L."/>
            <person name="Lapidus A."/>
            <person name="Levasseur A."/>
            <person name="Lindquist E."/>
            <person name="Lipzen A."/>
            <person name="Logrieco A.F."/>
            <person name="MacCabe A."/>
            <person name="Maekelae M.R."/>
            <person name="Malavazi I."/>
            <person name="Melin P."/>
            <person name="Meyer V."/>
            <person name="Mielnichuk N."/>
            <person name="Miskei M."/>
            <person name="Molnar A.P."/>
            <person name="Mule G."/>
            <person name="Ngan C.Y."/>
            <person name="Orejas M."/>
            <person name="Orosz E."/>
            <person name="Ouedraogo J.P."/>
            <person name="Overkamp K.M."/>
            <person name="Park H.-S."/>
            <person name="Perrone G."/>
            <person name="Piumi F."/>
            <person name="Punt P.J."/>
            <person name="Ram A.F."/>
            <person name="Ramon A."/>
            <person name="Rauscher S."/>
            <person name="Record E."/>
            <person name="Riano-Pachon D.M."/>
            <person name="Robert V."/>
            <person name="Roehrig J."/>
            <person name="Ruller R."/>
            <person name="Salamov A."/>
            <person name="Salih N.S."/>
            <person name="Samson R.A."/>
            <person name="Sandor E."/>
            <person name="Sanguinetti M."/>
            <person name="Schuetze T."/>
            <person name="Sepcic K."/>
            <person name="Shelest E."/>
            <person name="Sherlock G."/>
            <person name="Sophianopoulou V."/>
            <person name="Squina F.M."/>
            <person name="Sun H."/>
            <person name="Susca A."/>
            <person name="Todd R.B."/>
            <person name="Tsang A."/>
            <person name="Unkles S.E."/>
            <person name="van de Wiele N."/>
            <person name="van Rossen-Uffink D."/>
            <person name="Oliveira J.V."/>
            <person name="Vesth T.C."/>
            <person name="Visser J."/>
            <person name="Yu J.-H."/>
            <person name="Zhou M."/>
            <person name="Andersen M.R."/>
            <person name="Archer D.B."/>
            <person name="Baker S.E."/>
            <person name="Benoit I."/>
            <person name="Brakhage A.A."/>
            <person name="Braus G.H."/>
            <person name="Fischer R."/>
            <person name="Frisvad J.C."/>
            <person name="Goldman G.H."/>
            <person name="Houbraken J."/>
            <person name="Oakley B."/>
            <person name="Pocsi I."/>
            <person name="Scazzocchio C."/>
            <person name="Seiboth B."/>
            <person name="vanKuyk P.A."/>
            <person name="Wortman J."/>
            <person name="Dyer P.S."/>
            <person name="Grigoriev I.V."/>
        </authorList>
    </citation>
    <scope>NUCLEOTIDE SEQUENCE [LARGE SCALE GENOMIC DNA]</scope>
    <source>
        <strain evidence="2">CBS 106.47</strain>
    </source>
</reference>
<protein>
    <submittedName>
        <fullName evidence="1">Uncharacterized protein</fullName>
    </submittedName>
</protein>
<organism evidence="1 2">
    <name type="scientific">Aspergillus luchuensis (strain CBS 106.47)</name>
    <dbReference type="NCBI Taxonomy" id="1137211"/>
    <lineage>
        <taxon>Eukaryota</taxon>
        <taxon>Fungi</taxon>
        <taxon>Dikarya</taxon>
        <taxon>Ascomycota</taxon>
        <taxon>Pezizomycotina</taxon>
        <taxon>Eurotiomycetes</taxon>
        <taxon>Eurotiomycetidae</taxon>
        <taxon>Eurotiales</taxon>
        <taxon>Aspergillaceae</taxon>
        <taxon>Aspergillus</taxon>
        <taxon>Aspergillus subgen. Circumdati</taxon>
    </lineage>
</organism>
<dbReference type="Proteomes" id="UP000184063">
    <property type="component" value="Unassembled WGS sequence"/>
</dbReference>
<feature type="non-terminal residue" evidence="1">
    <location>
        <position position="126"/>
    </location>
</feature>
<dbReference type="EMBL" id="KV878239">
    <property type="protein sequence ID" value="OJZ88819.1"/>
    <property type="molecule type" value="Genomic_DNA"/>
</dbReference>
<dbReference type="OrthoDB" id="4227485at2759"/>
<proteinExistence type="predicted"/>
<dbReference type="AlphaFoldDB" id="A0A1M3TPS1"/>
<evidence type="ECO:0000313" key="2">
    <source>
        <dbReference type="Proteomes" id="UP000184063"/>
    </source>
</evidence>
<dbReference type="VEuPathDB" id="FungiDB:ASPFODRAFT_102245"/>
<gene>
    <name evidence="1" type="ORF">ASPFODRAFT_102245</name>
</gene>
<name>A0A1M3TPS1_ASPLC</name>
<sequence length="126" mass="14544">MRPTHQARIESAEKALEAYRQERYQGSARVRLDRLTFENGFGRLMDDGRNAFRMEQILEIQGCLRINRDYHVPVLVRATDWGSHIRLLPGDTEPFPELIVPLNMSLRALGHENVIAAARKKLYGEN</sequence>
<accession>A0A1M3TPS1</accession>